<evidence type="ECO:0000313" key="2">
    <source>
        <dbReference type="Proteomes" id="UP000442619"/>
    </source>
</evidence>
<reference evidence="1 2" key="1">
    <citation type="submission" date="2019-08" db="EMBL/GenBank/DDBJ databases">
        <title>In-depth cultivation of the pig gut microbiome towards novel bacterial diversity and tailored functional studies.</title>
        <authorList>
            <person name="Wylensek D."/>
            <person name="Hitch T.C.A."/>
            <person name="Clavel T."/>
        </authorList>
    </citation>
    <scope>NUCLEOTIDE SEQUENCE [LARGE SCALE GENOMIC DNA]</scope>
    <source>
        <strain evidence="1 2">CA-Schmier-601-WT-3</strain>
    </source>
</reference>
<comment type="caution">
    <text evidence="1">The sequence shown here is derived from an EMBL/GenBank/DDBJ whole genome shotgun (WGS) entry which is preliminary data.</text>
</comment>
<keyword evidence="2" id="KW-1185">Reference proteome</keyword>
<organism evidence="1 2">
    <name type="scientific">Sharpea porci</name>
    <dbReference type="NCBI Taxonomy" id="2652286"/>
    <lineage>
        <taxon>Bacteria</taxon>
        <taxon>Bacillati</taxon>
        <taxon>Bacillota</taxon>
        <taxon>Erysipelotrichia</taxon>
        <taxon>Erysipelotrichales</taxon>
        <taxon>Coprobacillaceae</taxon>
        <taxon>Sharpea</taxon>
    </lineage>
</organism>
<accession>A0A844FSR6</accession>
<gene>
    <name evidence="1" type="ORF">FYJ79_05095</name>
</gene>
<name>A0A844FSR6_9FIRM</name>
<sequence>MLSDYARTTPIFKINQPLREIYPEMHDIRSLLVKAYDIIEECLTPEGIYTKEPLDLENLPFFIGDQEYTRNRTSIYAYCHFESEYFQNHVIKYPQYIFINRYLLENTVDENVCLGILIHEILHATIYDVDNYSYDDNGNIIGAHHGIWRERANLIHSCYPDIDVLFDYSEDELYEHGVNRHSCSQVMFAYSNTKSVDDYIFIDDRFYHIRDHIKAFVESIGMSDMLK</sequence>
<evidence type="ECO:0000313" key="1">
    <source>
        <dbReference type="EMBL" id="MST88957.1"/>
    </source>
</evidence>
<proteinExistence type="predicted"/>
<dbReference type="RefSeq" id="WP_154515119.1">
    <property type="nucleotide sequence ID" value="NZ_VUNM01000008.1"/>
</dbReference>
<dbReference type="EMBL" id="VUNM01000008">
    <property type="protein sequence ID" value="MST88957.1"/>
    <property type="molecule type" value="Genomic_DNA"/>
</dbReference>
<protein>
    <submittedName>
        <fullName evidence="1">Uncharacterized protein</fullName>
    </submittedName>
</protein>
<dbReference type="Proteomes" id="UP000442619">
    <property type="component" value="Unassembled WGS sequence"/>
</dbReference>
<dbReference type="AlphaFoldDB" id="A0A844FSR6"/>